<evidence type="ECO:0000313" key="3">
    <source>
        <dbReference type="Proteomes" id="UP000188993"/>
    </source>
</evidence>
<dbReference type="InterPro" id="IPR036514">
    <property type="entry name" value="SGNH_hydro_sf"/>
</dbReference>
<dbReference type="OrthoDB" id="9794725at2"/>
<dbReference type="STRING" id="708126.BW727_102061"/>
<dbReference type="GO" id="GO:0004622">
    <property type="term" value="F:phosphatidylcholine lysophospholipase activity"/>
    <property type="evidence" value="ECO:0007669"/>
    <property type="project" value="TreeGrafter"/>
</dbReference>
<sequence length="211" mass="24566">MHLKKEDLILFIGDSVTDAKRERSDLNDLGKGYPKMVAEILTQRYPELNLQFLNKGINGNKIIDLERRWQEDCLDFHPDVVSILIGINDTWHNIGKVAFGNKRHLRRFERKYRKILMQVKEKTNAQIVMMEPFVLSEPVDRLEWRVDLDPRIQVVRKLAAEFATDFIPLDGLLNAEGMKRSYSYLTGNDGVHPTQAGHKLIAKEWINRVEN</sequence>
<dbReference type="InterPro" id="IPR013830">
    <property type="entry name" value="SGNH_hydro"/>
</dbReference>
<reference evidence="2 3" key="1">
    <citation type="journal article" date="2014" name="Int. J. Syst. Evol. Microbiol.">
        <title>Jeotgalibaca dankookensis gen. nov., sp. nov., a member of the family Carnobacteriaceae, isolated from seujeot (Korean traditional food).</title>
        <authorList>
            <person name="Lee D.G."/>
            <person name="Trujillo M.E."/>
            <person name="Kang H."/>
            <person name="Ahn T.Y."/>
        </authorList>
    </citation>
    <scope>NUCLEOTIDE SEQUENCE [LARGE SCALE GENOMIC DNA]</scope>
    <source>
        <strain evidence="2 3">EX-07</strain>
    </source>
</reference>
<dbReference type="CDD" id="cd01834">
    <property type="entry name" value="SGNH_hydrolase_like_2"/>
    <property type="match status" value="1"/>
</dbReference>
<dbReference type="EMBL" id="CP019728">
    <property type="protein sequence ID" value="AQS54375.1"/>
    <property type="molecule type" value="Genomic_DNA"/>
</dbReference>
<evidence type="ECO:0000313" key="2">
    <source>
        <dbReference type="EMBL" id="AQS54375.1"/>
    </source>
</evidence>
<dbReference type="Gene3D" id="3.40.50.1110">
    <property type="entry name" value="SGNH hydrolase"/>
    <property type="match status" value="1"/>
</dbReference>
<protein>
    <submittedName>
        <fullName evidence="2">Acetylxylan esterase</fullName>
        <ecNumber evidence="2">3.1.1.72</ecNumber>
    </submittedName>
</protein>
<dbReference type="PANTHER" id="PTHR30383:SF5">
    <property type="entry name" value="SGNH HYDROLASE-TYPE ESTERASE DOMAIN-CONTAINING PROTEIN"/>
    <property type="match status" value="1"/>
</dbReference>
<name>A0A1S6IS48_9LACT</name>
<dbReference type="KEGG" id="jda:BW727_102061"/>
<dbReference type="Pfam" id="PF13472">
    <property type="entry name" value="Lipase_GDSL_2"/>
    <property type="match status" value="1"/>
</dbReference>
<gene>
    <name evidence="2" type="primary">axe2</name>
    <name evidence="2" type="ORF">BW727_102061</name>
</gene>
<keyword evidence="3" id="KW-1185">Reference proteome</keyword>
<accession>A0A1S6IS48</accession>
<organism evidence="2 3">
    <name type="scientific">Jeotgalibaca dankookensis</name>
    <dbReference type="NCBI Taxonomy" id="708126"/>
    <lineage>
        <taxon>Bacteria</taxon>
        <taxon>Bacillati</taxon>
        <taxon>Bacillota</taxon>
        <taxon>Bacilli</taxon>
        <taxon>Lactobacillales</taxon>
        <taxon>Carnobacteriaceae</taxon>
        <taxon>Jeotgalibaca</taxon>
    </lineage>
</organism>
<proteinExistence type="predicted"/>
<dbReference type="PANTHER" id="PTHR30383">
    <property type="entry name" value="THIOESTERASE 1/PROTEASE 1/LYSOPHOSPHOLIPASE L1"/>
    <property type="match status" value="1"/>
</dbReference>
<dbReference type="GO" id="GO:0046555">
    <property type="term" value="F:acetylxylan esterase activity"/>
    <property type="evidence" value="ECO:0007669"/>
    <property type="project" value="UniProtKB-EC"/>
</dbReference>
<dbReference type="AlphaFoldDB" id="A0A1S6IS48"/>
<dbReference type="RefSeq" id="WP_062468300.1">
    <property type="nucleotide sequence ID" value="NZ_BBYN01000006.1"/>
</dbReference>
<keyword evidence="2" id="KW-0378">Hydrolase</keyword>
<feature type="domain" description="SGNH hydrolase-type esterase" evidence="1">
    <location>
        <begin position="11"/>
        <end position="200"/>
    </location>
</feature>
<evidence type="ECO:0000259" key="1">
    <source>
        <dbReference type="Pfam" id="PF13472"/>
    </source>
</evidence>
<dbReference type="Proteomes" id="UP000188993">
    <property type="component" value="Chromosome"/>
</dbReference>
<dbReference type="EC" id="3.1.1.72" evidence="2"/>
<dbReference type="InterPro" id="IPR051532">
    <property type="entry name" value="Ester_Hydrolysis_Enzymes"/>
</dbReference>
<dbReference type="SUPFAM" id="SSF52266">
    <property type="entry name" value="SGNH hydrolase"/>
    <property type="match status" value="1"/>
</dbReference>